<evidence type="ECO:0000256" key="8">
    <source>
        <dbReference type="ARBA" id="ARBA00037071"/>
    </source>
</evidence>
<comment type="function">
    <text evidence="8">Also involved in hydrogenase metallocenter assembly, probably by participating in the nickel insertion step. This function in hydrogenase biosynthesis requires chaperone activity and the presence of the metal-binding domain, but not PPIase activity.</text>
</comment>
<dbReference type="PANTHER" id="PTHR47861">
    <property type="entry name" value="FKBP-TYPE PEPTIDYL-PROLYL CIS-TRANS ISOMERASE SLYD"/>
    <property type="match status" value="1"/>
</dbReference>
<dbReference type="Proteomes" id="UP001497493">
    <property type="component" value="Chromosome"/>
</dbReference>
<evidence type="ECO:0000256" key="6">
    <source>
        <dbReference type="ARBA" id="ARBA00023186"/>
    </source>
</evidence>
<keyword evidence="5 9" id="KW-0697">Rotamase</keyword>
<evidence type="ECO:0000256" key="5">
    <source>
        <dbReference type="ARBA" id="ARBA00023110"/>
    </source>
</evidence>
<protein>
    <recommendedName>
        <fullName evidence="10">Peptidyl-prolyl cis-trans isomerase</fullName>
        <ecNumber evidence="10">5.2.1.8</ecNumber>
    </recommendedName>
</protein>
<dbReference type="PROSITE" id="PS50059">
    <property type="entry name" value="FKBP_PPIASE"/>
    <property type="match status" value="1"/>
</dbReference>
<dbReference type="EMBL" id="OZ026884">
    <property type="protein sequence ID" value="CAL1240289.1"/>
    <property type="molecule type" value="Genomic_DNA"/>
</dbReference>
<proteinExistence type="inferred from homology"/>
<name>A0ABP1C7V0_9GAMM</name>
<gene>
    <name evidence="12" type="ORF">MECH1_V1_1513</name>
</gene>
<evidence type="ECO:0000256" key="1">
    <source>
        <dbReference type="ARBA" id="ARBA00000971"/>
    </source>
</evidence>
<comment type="catalytic activity">
    <reaction evidence="1 9 10">
        <text>[protein]-peptidylproline (omega=180) = [protein]-peptidylproline (omega=0)</text>
        <dbReference type="Rhea" id="RHEA:16237"/>
        <dbReference type="Rhea" id="RHEA-COMP:10747"/>
        <dbReference type="Rhea" id="RHEA-COMP:10748"/>
        <dbReference type="ChEBI" id="CHEBI:83833"/>
        <dbReference type="ChEBI" id="CHEBI:83834"/>
        <dbReference type="EC" id="5.2.1.8"/>
    </reaction>
</comment>
<evidence type="ECO:0000256" key="4">
    <source>
        <dbReference type="ARBA" id="ARBA00022490"/>
    </source>
</evidence>
<dbReference type="Pfam" id="PF00254">
    <property type="entry name" value="FKBP_C"/>
    <property type="match status" value="1"/>
</dbReference>
<reference evidence="12 13" key="1">
    <citation type="submission" date="2024-04" db="EMBL/GenBank/DDBJ databases">
        <authorList>
            <person name="Cremers G."/>
        </authorList>
    </citation>
    <scope>NUCLEOTIDE SEQUENCE [LARGE SCALE GENOMIC DNA]</scope>
    <source>
        <strain evidence="12">MeCH1-AG</strain>
    </source>
</reference>
<comment type="similarity">
    <text evidence="3 10">Belongs to the FKBP-type PPIase family.</text>
</comment>
<dbReference type="SUPFAM" id="SSF54534">
    <property type="entry name" value="FKBP-like"/>
    <property type="match status" value="1"/>
</dbReference>
<sequence>MMAELSMFCISNDGVSIMQIAANKVVHIHYTLTNDHGEVLDSSKSRGPLAYLHGAGSIIPGLENALTGHMVGDRFQVSIPPEEAYGPRDDDLVQAVPKSAFQGVTEIVPGMQFEAQSPDGPQWLTVIGVDEDEVILDGNHPMAGLTLNFDIEVTGIRDATAEELDHGHVHGPGGHSHG</sequence>
<dbReference type="InterPro" id="IPR046357">
    <property type="entry name" value="PPIase_dom_sf"/>
</dbReference>
<comment type="subcellular location">
    <subcellularLocation>
        <location evidence="2">Cytoplasm</location>
    </subcellularLocation>
</comment>
<evidence type="ECO:0000259" key="11">
    <source>
        <dbReference type="PROSITE" id="PS50059"/>
    </source>
</evidence>
<dbReference type="GO" id="GO:0003755">
    <property type="term" value="F:peptidyl-prolyl cis-trans isomerase activity"/>
    <property type="evidence" value="ECO:0007669"/>
    <property type="project" value="UniProtKB-EC"/>
</dbReference>
<evidence type="ECO:0000256" key="10">
    <source>
        <dbReference type="RuleBase" id="RU003915"/>
    </source>
</evidence>
<organism evidence="12 13">
    <name type="scientific">Candidatus Methylocalor cossyra</name>
    <dbReference type="NCBI Taxonomy" id="3108543"/>
    <lineage>
        <taxon>Bacteria</taxon>
        <taxon>Pseudomonadati</taxon>
        <taxon>Pseudomonadota</taxon>
        <taxon>Gammaproteobacteria</taxon>
        <taxon>Methylococcales</taxon>
        <taxon>Methylococcaceae</taxon>
        <taxon>Candidatus Methylocalor</taxon>
    </lineage>
</organism>
<evidence type="ECO:0000256" key="7">
    <source>
        <dbReference type="ARBA" id="ARBA00023235"/>
    </source>
</evidence>
<evidence type="ECO:0000313" key="12">
    <source>
        <dbReference type="EMBL" id="CAL1240289.1"/>
    </source>
</evidence>
<dbReference type="Gene3D" id="3.10.50.40">
    <property type="match status" value="1"/>
</dbReference>
<keyword evidence="7 9" id="KW-0413">Isomerase</keyword>
<feature type="domain" description="PPIase FKBP-type" evidence="11">
    <location>
        <begin position="23"/>
        <end position="100"/>
    </location>
</feature>
<evidence type="ECO:0000313" key="13">
    <source>
        <dbReference type="Proteomes" id="UP001497493"/>
    </source>
</evidence>
<keyword evidence="13" id="KW-1185">Reference proteome</keyword>
<keyword evidence="6" id="KW-0143">Chaperone</keyword>
<keyword evidence="4" id="KW-0963">Cytoplasm</keyword>
<accession>A0ABP1C7V0</accession>
<dbReference type="EC" id="5.2.1.8" evidence="10"/>
<evidence type="ECO:0000256" key="2">
    <source>
        <dbReference type="ARBA" id="ARBA00004496"/>
    </source>
</evidence>
<evidence type="ECO:0000256" key="9">
    <source>
        <dbReference type="PROSITE-ProRule" id="PRU00277"/>
    </source>
</evidence>
<evidence type="ECO:0000256" key="3">
    <source>
        <dbReference type="ARBA" id="ARBA00006577"/>
    </source>
</evidence>
<dbReference type="InterPro" id="IPR001179">
    <property type="entry name" value="PPIase_FKBP_dom"/>
</dbReference>
<dbReference type="PANTHER" id="PTHR47861:SF3">
    <property type="entry name" value="FKBP-TYPE PEPTIDYL-PROLYL CIS-TRANS ISOMERASE SLYD"/>
    <property type="match status" value="1"/>
</dbReference>